<name>A0ABZ2QBX0_9FLAO</name>
<evidence type="ECO:0008006" key="4">
    <source>
        <dbReference type="Google" id="ProtNLM"/>
    </source>
</evidence>
<sequence length="67" mass="7522">MKTILKTKIAFFILLIGLVFSCKKNETPTTDSYENDSIQNTFDTVGPEVDTINMDTTETISTDTIKK</sequence>
<dbReference type="RefSeq" id="WP_111288752.1">
    <property type="nucleotide sequence ID" value="NZ_CP147988.1"/>
</dbReference>
<dbReference type="EMBL" id="CP147988">
    <property type="protein sequence ID" value="WXK49763.1"/>
    <property type="molecule type" value="Genomic_DNA"/>
</dbReference>
<feature type="signal peptide" evidence="1">
    <location>
        <begin position="1"/>
        <end position="24"/>
    </location>
</feature>
<organism evidence="2 3">
    <name type="scientific">Flavobacterium ginsenosidimutans</name>
    <dbReference type="NCBI Taxonomy" id="687844"/>
    <lineage>
        <taxon>Bacteria</taxon>
        <taxon>Pseudomonadati</taxon>
        <taxon>Bacteroidota</taxon>
        <taxon>Flavobacteriia</taxon>
        <taxon>Flavobacteriales</taxon>
        <taxon>Flavobacteriaceae</taxon>
        <taxon>Flavobacterium</taxon>
    </lineage>
</organism>
<dbReference type="Proteomes" id="UP001447857">
    <property type="component" value="Chromosome"/>
</dbReference>
<evidence type="ECO:0000313" key="2">
    <source>
        <dbReference type="EMBL" id="WXK49763.1"/>
    </source>
</evidence>
<evidence type="ECO:0000256" key="1">
    <source>
        <dbReference type="SAM" id="SignalP"/>
    </source>
</evidence>
<accession>A0ABZ2QBX0</accession>
<protein>
    <recommendedName>
        <fullName evidence="4">Cytochrome C551</fullName>
    </recommendedName>
</protein>
<dbReference type="PROSITE" id="PS51257">
    <property type="entry name" value="PROKAR_LIPOPROTEIN"/>
    <property type="match status" value="1"/>
</dbReference>
<gene>
    <name evidence="2" type="ORF">V6624_22350</name>
</gene>
<reference evidence="2 3" key="1">
    <citation type="submission" date="2024-02" db="EMBL/GenBank/DDBJ databases">
        <title>complete genome of Flavobacterium ginsenosidimutans Str. YTB16.</title>
        <authorList>
            <person name="Wang Q."/>
        </authorList>
    </citation>
    <scope>NUCLEOTIDE SEQUENCE [LARGE SCALE GENOMIC DNA]</scope>
    <source>
        <strain evidence="2 3">YTB16</strain>
    </source>
</reference>
<keyword evidence="3" id="KW-1185">Reference proteome</keyword>
<evidence type="ECO:0000313" key="3">
    <source>
        <dbReference type="Proteomes" id="UP001447857"/>
    </source>
</evidence>
<proteinExistence type="predicted"/>
<keyword evidence="1" id="KW-0732">Signal</keyword>
<feature type="chain" id="PRO_5045899433" description="Cytochrome C551" evidence="1">
    <location>
        <begin position="25"/>
        <end position="67"/>
    </location>
</feature>